<keyword evidence="2" id="KW-1185">Reference proteome</keyword>
<dbReference type="OrthoDB" id="9807574at2"/>
<dbReference type="InterPro" id="IPR011250">
    <property type="entry name" value="OMP/PagP_B-barrel"/>
</dbReference>
<comment type="caution">
    <text evidence="1">The sequence shown here is derived from an EMBL/GenBank/DDBJ whole genome shotgun (WGS) entry which is preliminary data.</text>
</comment>
<reference evidence="1 2" key="1">
    <citation type="submission" date="2017-04" db="EMBL/GenBank/DDBJ databases">
        <title>A new member of the family Flavobacteriaceae isolated from ascidians.</title>
        <authorList>
            <person name="Chen L."/>
        </authorList>
    </citation>
    <scope>NUCLEOTIDE SEQUENCE [LARGE SCALE GENOMIC DNA]</scope>
    <source>
        <strain evidence="1 2">HQA918</strain>
    </source>
</reference>
<dbReference type="GO" id="GO:0055085">
    <property type="term" value="P:transmembrane transport"/>
    <property type="evidence" value="ECO:0007669"/>
    <property type="project" value="TreeGrafter"/>
</dbReference>
<accession>A0A2A4G7S6</accession>
<evidence type="ECO:0000313" key="2">
    <source>
        <dbReference type="Proteomes" id="UP000219559"/>
    </source>
</evidence>
<sequence>MRTRIIGTFIALFAVVATLKAQDAEKSTDDFNRWQARFRLISVIPNESADIGVIGGDVEISTAFVPELDFTYFFTPNIAAELILGTTKHDVNTTNSSLVAIGGAPSANVDLGSVWLLPPTLTLQYHFATEGLRPYVGAGVNYTIFYGVDEGDTVADVDYDNSLGFALQGGIDYDLNDKWFLNLDVKYLWLNTDVTVDASNLSPLPELQQVLGAIPAEVDINPLIVGLGVGMKF</sequence>
<dbReference type="SUPFAM" id="SSF56925">
    <property type="entry name" value="OMPA-like"/>
    <property type="match status" value="1"/>
</dbReference>
<dbReference type="EMBL" id="NBWU01000004">
    <property type="protein sequence ID" value="PCE64014.1"/>
    <property type="molecule type" value="Genomic_DNA"/>
</dbReference>
<organism evidence="1 2">
    <name type="scientific">Sediminicola luteus</name>
    <dbReference type="NCBI Taxonomy" id="319238"/>
    <lineage>
        <taxon>Bacteria</taxon>
        <taxon>Pseudomonadati</taxon>
        <taxon>Bacteroidota</taxon>
        <taxon>Flavobacteriia</taxon>
        <taxon>Flavobacteriales</taxon>
        <taxon>Flavobacteriaceae</taxon>
        <taxon>Sediminicola</taxon>
    </lineage>
</organism>
<dbReference type="Gene3D" id="2.40.160.20">
    <property type="match status" value="1"/>
</dbReference>
<dbReference type="GO" id="GO:0019867">
    <property type="term" value="C:outer membrane"/>
    <property type="evidence" value="ECO:0007669"/>
    <property type="project" value="InterPro"/>
</dbReference>
<gene>
    <name evidence="1" type="ORF">B7P33_12255</name>
</gene>
<proteinExistence type="predicted"/>
<dbReference type="PANTHER" id="PTHR36920">
    <property type="match status" value="1"/>
</dbReference>
<dbReference type="InterPro" id="IPR005618">
    <property type="entry name" value="OMPW"/>
</dbReference>
<dbReference type="Proteomes" id="UP000219559">
    <property type="component" value="Unassembled WGS sequence"/>
</dbReference>
<dbReference type="AlphaFoldDB" id="A0A2A4G7S6"/>
<protein>
    <submittedName>
        <fullName evidence="1">OmpW family protein</fullName>
    </submittedName>
</protein>
<dbReference type="PANTHER" id="PTHR36920:SF1">
    <property type="entry name" value="OUTER MEMBRANE PROTEIN W"/>
    <property type="match status" value="1"/>
</dbReference>
<dbReference type="Pfam" id="PF03922">
    <property type="entry name" value="OmpW"/>
    <property type="match status" value="1"/>
</dbReference>
<name>A0A2A4G7S6_9FLAO</name>
<evidence type="ECO:0000313" key="1">
    <source>
        <dbReference type="EMBL" id="PCE64014.1"/>
    </source>
</evidence>
<dbReference type="RefSeq" id="WP_097442732.1">
    <property type="nucleotide sequence ID" value="NZ_NBWU01000004.1"/>
</dbReference>